<evidence type="ECO:0000313" key="7">
    <source>
        <dbReference type="EMBL" id="MCF7529900.1"/>
    </source>
</evidence>
<dbReference type="AlphaFoldDB" id="A0AAW5ASD9"/>
<keyword evidence="4" id="KW-0449">Lipoprotein</keyword>
<feature type="signal peptide" evidence="5">
    <location>
        <begin position="1"/>
        <end position="24"/>
    </location>
</feature>
<evidence type="ECO:0000256" key="5">
    <source>
        <dbReference type="SAM" id="SignalP"/>
    </source>
</evidence>
<evidence type="ECO:0000256" key="3">
    <source>
        <dbReference type="ARBA" id="ARBA00023139"/>
    </source>
</evidence>
<organism evidence="7 9">
    <name type="scientific">Neisseria lisongii</name>
    <dbReference type="NCBI Taxonomy" id="2912188"/>
    <lineage>
        <taxon>Bacteria</taxon>
        <taxon>Pseudomonadati</taxon>
        <taxon>Pseudomonadota</taxon>
        <taxon>Betaproteobacteria</taxon>
        <taxon>Neisseriales</taxon>
        <taxon>Neisseriaceae</taxon>
        <taxon>Neisseria</taxon>
    </lineage>
</organism>
<sequence>MAFKKILFPSALVLALAACGSVNHDHHHGHHHHHHHGKAQQVRQFECSNGLTVGVQNLGNDQLRLTANGQALLLKNAVAGSGVRYVADNGFEWHEKRGEAAFAYRDAQGNHEVMCTAK</sequence>
<evidence type="ECO:0000313" key="10">
    <source>
        <dbReference type="Proteomes" id="UP001221268"/>
    </source>
</evidence>
<evidence type="ECO:0000256" key="1">
    <source>
        <dbReference type="ARBA" id="ARBA00022729"/>
    </source>
</evidence>
<keyword evidence="10" id="KW-1185">Reference proteome</keyword>
<dbReference type="InterPro" id="IPR036328">
    <property type="entry name" value="MliC_sf"/>
</dbReference>
<evidence type="ECO:0000256" key="4">
    <source>
        <dbReference type="ARBA" id="ARBA00023288"/>
    </source>
</evidence>
<dbReference type="Gene3D" id="2.40.128.200">
    <property type="match status" value="1"/>
</dbReference>
<dbReference type="InterPro" id="IPR018660">
    <property type="entry name" value="MliC"/>
</dbReference>
<dbReference type="Proteomes" id="UP001201397">
    <property type="component" value="Unassembled WGS sequence"/>
</dbReference>
<reference evidence="8 10" key="2">
    <citation type="submission" date="2023-01" db="EMBL/GenBank/DDBJ databases">
        <authorList>
            <person name="Yang C."/>
        </authorList>
    </citation>
    <scope>NUCLEOTIDE SEQUENCE [LARGE SCALE GENOMIC DNA]</scope>
    <source>
        <strain evidence="8 10">ZJ106</strain>
    </source>
</reference>
<evidence type="ECO:0000313" key="8">
    <source>
        <dbReference type="EMBL" id="WCL71430.1"/>
    </source>
</evidence>
<feature type="domain" description="C-type lysozyme inhibitor" evidence="6">
    <location>
        <begin position="45"/>
        <end position="109"/>
    </location>
</feature>
<reference evidence="7" key="1">
    <citation type="submission" date="2022-01" db="EMBL/GenBank/DDBJ databases">
        <title>Neisseria sp. ZJ104.</title>
        <authorList>
            <person name="Yang C."/>
        </authorList>
    </citation>
    <scope>NUCLEOTIDE SEQUENCE</scope>
    <source>
        <strain evidence="7">ZJ104</strain>
    </source>
</reference>
<keyword evidence="3" id="KW-0564">Palmitate</keyword>
<evidence type="ECO:0000256" key="2">
    <source>
        <dbReference type="ARBA" id="ARBA00023136"/>
    </source>
</evidence>
<gene>
    <name evidence="7" type="ORF">L4H06_06645</name>
    <name evidence="8" type="ORF">PJU73_08905</name>
</gene>
<evidence type="ECO:0000259" key="6">
    <source>
        <dbReference type="Pfam" id="PF09864"/>
    </source>
</evidence>
<dbReference type="PROSITE" id="PS51257">
    <property type="entry name" value="PROKAR_LIPOPROTEIN"/>
    <property type="match status" value="1"/>
</dbReference>
<dbReference type="EMBL" id="CP116766">
    <property type="protein sequence ID" value="WCL71430.1"/>
    <property type="molecule type" value="Genomic_DNA"/>
</dbReference>
<keyword evidence="1 5" id="KW-0732">Signal</keyword>
<feature type="chain" id="PRO_5043319047" evidence="5">
    <location>
        <begin position="25"/>
        <end position="118"/>
    </location>
</feature>
<name>A0AAW5ASD9_9NEIS</name>
<dbReference type="EMBL" id="JAKKDL010000006">
    <property type="protein sequence ID" value="MCF7529900.1"/>
    <property type="molecule type" value="Genomic_DNA"/>
</dbReference>
<protein>
    <submittedName>
        <fullName evidence="7">MliC family protein</fullName>
    </submittedName>
</protein>
<evidence type="ECO:0000313" key="9">
    <source>
        <dbReference type="Proteomes" id="UP001201397"/>
    </source>
</evidence>
<keyword evidence="2" id="KW-0472">Membrane</keyword>
<proteinExistence type="predicted"/>
<dbReference type="Pfam" id="PF09864">
    <property type="entry name" value="MliC"/>
    <property type="match status" value="1"/>
</dbReference>
<dbReference type="Proteomes" id="UP001221268">
    <property type="component" value="Chromosome"/>
</dbReference>
<dbReference type="RefSeq" id="WP_237090444.1">
    <property type="nucleotide sequence ID" value="NZ_CP116766.1"/>
</dbReference>
<accession>A0AAW5ASD9</accession>
<dbReference type="SUPFAM" id="SSF141488">
    <property type="entry name" value="YdhA-like"/>
    <property type="match status" value="1"/>
</dbReference>